<keyword evidence="2" id="KW-1185">Reference proteome</keyword>
<sequence length="198" mass="22529">MSDLLVAQRRLQTEADEIVRALHLDELLSHVGYPTRVGSSAMGLMVRRDIDITVACPKLDIRALEAFAGIGARLMQMTESVVAVRFRNDTGKWNAEPEKYPDGLYLWLSVRAPDQAMWTIDIWLVDKPERQPDLAHLRTLMPRLTDSDRETILQIKSVLAELPEGSNKISSALVYEAVMDHRVRTVAEFKDWHSRYSA</sequence>
<evidence type="ECO:0008006" key="3">
    <source>
        <dbReference type="Google" id="ProtNLM"/>
    </source>
</evidence>
<gene>
    <name evidence="1" type="ORF">N2599_11385</name>
</gene>
<reference evidence="1" key="1">
    <citation type="submission" date="2022-09" db="EMBL/GenBank/DDBJ databases">
        <title>Australian commercial rhizobial inoculants.</title>
        <authorList>
            <person name="Kohlmeier M.G."/>
            <person name="O'Hara G.W."/>
            <person name="Colombi E."/>
            <person name="Ramsay J.P."/>
            <person name="Terpolilli J."/>
        </authorList>
    </citation>
    <scope>NUCLEOTIDE SEQUENCE</scope>
    <source>
        <strain evidence="1">WSM1592</strain>
    </source>
</reference>
<evidence type="ECO:0000313" key="1">
    <source>
        <dbReference type="EMBL" id="UWU12778.1"/>
    </source>
</evidence>
<proteinExistence type="predicted"/>
<dbReference type="RefSeq" id="WP_027508397.1">
    <property type="nucleotide sequence ID" value="NZ_CP104143.1"/>
</dbReference>
<dbReference type="Proteomes" id="UP001060123">
    <property type="component" value="Chromosome"/>
</dbReference>
<protein>
    <recommendedName>
        <fullName evidence="3">Nucleotidyl transferase AbiEii/AbiGii toxin family protein</fullName>
    </recommendedName>
</protein>
<organism evidence="1 2">
    <name type="scientific">Rhizobium sullae</name>
    <name type="common">Rhizobium hedysari</name>
    <dbReference type="NCBI Taxonomy" id="50338"/>
    <lineage>
        <taxon>Bacteria</taxon>
        <taxon>Pseudomonadati</taxon>
        <taxon>Pseudomonadota</taxon>
        <taxon>Alphaproteobacteria</taxon>
        <taxon>Hyphomicrobiales</taxon>
        <taxon>Rhizobiaceae</taxon>
        <taxon>Rhizobium/Agrobacterium group</taxon>
        <taxon>Rhizobium</taxon>
    </lineage>
</organism>
<name>A0ABY5XEA4_RHISU</name>
<evidence type="ECO:0000313" key="2">
    <source>
        <dbReference type="Proteomes" id="UP001060123"/>
    </source>
</evidence>
<dbReference type="EMBL" id="CP104143">
    <property type="protein sequence ID" value="UWU12778.1"/>
    <property type="molecule type" value="Genomic_DNA"/>
</dbReference>
<accession>A0ABY5XEA4</accession>